<dbReference type="InterPro" id="IPR016024">
    <property type="entry name" value="ARM-type_fold"/>
</dbReference>
<evidence type="ECO:0000256" key="1">
    <source>
        <dbReference type="ARBA" id="ARBA00022737"/>
    </source>
</evidence>
<proteinExistence type="predicted"/>
<dbReference type="AlphaFoldDB" id="A0A1D1ZPF5"/>
<name>A0A1D1ZPF5_AUXPR</name>
<dbReference type="SUPFAM" id="SSF48371">
    <property type="entry name" value="ARM repeat"/>
    <property type="match status" value="1"/>
</dbReference>
<accession>A0A1D1ZPF5</accession>
<sequence length="484" mass="50183">MFSKSQLAKMAGKCRITQETFDEAVRENIVEFDMEAEEALKSAIAEFEDQNVDLSNIIKSVSGGNTSGHPAAECLATVKTASGAEFVQACHHLVLLLEDPEGEASNILLQRGAVGALLSVLEAGGGAADAEGASAGLRVLKALFGTRSHQTACLEATGPPILQAIVARPESTLGVKALGLEAATALARKHEAGKVALLVAGMASAALPVLESVGRATGEDEEEGLAACCSLLSALTCADDDTLPSSSAFANARSLGKGALPVLVRTLSLREGVPTSPSTLVALCSAIKQLSANEELCGVAAEHGALGILLRHFSAASKAGEESVMRAACAALRQLCSSDSCKAAFLDQDDVIPRLASALKRYNTRPLITEQVLGLMTNLTLRNPAASLALVGERGCLDAVLRALTAAAMERTADPRAASAMRQGCMAIRNMAVRCEEAKTELLALHAQDVLYSIRDSSAPGALQDAASAALRDLGMLDYLPKAR</sequence>
<reference evidence="2" key="1">
    <citation type="submission" date="2015-08" db="EMBL/GenBank/DDBJ databases">
        <authorList>
            <person name="Babu N.S."/>
            <person name="Beckwith C.J."/>
            <person name="Beseler K.G."/>
            <person name="Brison A."/>
            <person name="Carone J.V."/>
            <person name="Caskin T.P."/>
            <person name="Diamond M."/>
            <person name="Durham M.E."/>
            <person name="Foxe J.M."/>
            <person name="Go M."/>
            <person name="Henderson B.A."/>
            <person name="Jones I.B."/>
            <person name="McGettigan J.A."/>
            <person name="Micheletti S.J."/>
            <person name="Nasrallah M.E."/>
            <person name="Ortiz D."/>
            <person name="Piller C.R."/>
            <person name="Privatt S.R."/>
            <person name="Schneider S.L."/>
            <person name="Sharp S."/>
            <person name="Smith T.C."/>
            <person name="Stanton J.D."/>
            <person name="Ullery H.E."/>
            <person name="Wilson R.J."/>
            <person name="Serrano M.G."/>
            <person name="Buck G."/>
            <person name="Lee V."/>
            <person name="Wang Y."/>
            <person name="Carvalho R."/>
            <person name="Voegtly L."/>
            <person name="Shi R."/>
            <person name="Duckworth R."/>
            <person name="Johnson A."/>
            <person name="Loviza R."/>
            <person name="Walstead R."/>
            <person name="Shah Z."/>
            <person name="Kiflezghi M."/>
            <person name="Wade K."/>
            <person name="Ball S.L."/>
            <person name="Bradley K.W."/>
            <person name="Asai D.J."/>
            <person name="Bowman C.A."/>
            <person name="Russell D.A."/>
            <person name="Pope W.H."/>
            <person name="Jacobs-Sera D."/>
            <person name="Hendrix R.W."/>
            <person name="Hatfull G.F."/>
        </authorList>
    </citation>
    <scope>NUCLEOTIDE SEQUENCE</scope>
</reference>
<keyword evidence="1" id="KW-0677">Repeat</keyword>
<dbReference type="InterPro" id="IPR011989">
    <property type="entry name" value="ARM-like"/>
</dbReference>
<dbReference type="Gene3D" id="1.25.10.10">
    <property type="entry name" value="Leucine-rich Repeat Variant"/>
    <property type="match status" value="1"/>
</dbReference>
<dbReference type="SMART" id="SM00185">
    <property type="entry name" value="ARM"/>
    <property type="match status" value="4"/>
</dbReference>
<evidence type="ECO:0000313" key="2">
    <source>
        <dbReference type="EMBL" id="JAT68687.1"/>
    </source>
</evidence>
<gene>
    <name evidence="2" type="ORF">g.37967</name>
</gene>
<evidence type="ECO:0008006" key="3">
    <source>
        <dbReference type="Google" id="ProtNLM"/>
    </source>
</evidence>
<dbReference type="EMBL" id="GDKF01009935">
    <property type="protein sequence ID" value="JAT68687.1"/>
    <property type="molecule type" value="Transcribed_RNA"/>
</dbReference>
<protein>
    <recommendedName>
        <fullName evidence="3">Armadillo repeat-containing protein 6</fullName>
    </recommendedName>
</protein>
<dbReference type="InterPro" id="IPR000225">
    <property type="entry name" value="Armadillo"/>
</dbReference>
<dbReference type="PANTHER" id="PTHR22895:SF0">
    <property type="entry name" value="ARMADILLO REPEAT-CONTAINING PROTEIN 6"/>
    <property type="match status" value="1"/>
</dbReference>
<dbReference type="PANTHER" id="PTHR22895">
    <property type="entry name" value="ARMADILLO REPEAT-CONTAINING PROTEIN 6"/>
    <property type="match status" value="1"/>
</dbReference>
<organism evidence="2">
    <name type="scientific">Auxenochlorella protothecoides</name>
    <name type="common">Green microalga</name>
    <name type="synonym">Chlorella protothecoides</name>
    <dbReference type="NCBI Taxonomy" id="3075"/>
    <lineage>
        <taxon>Eukaryota</taxon>
        <taxon>Viridiplantae</taxon>
        <taxon>Chlorophyta</taxon>
        <taxon>core chlorophytes</taxon>
        <taxon>Trebouxiophyceae</taxon>
        <taxon>Chlorellales</taxon>
        <taxon>Chlorellaceae</taxon>
        <taxon>Auxenochlorella</taxon>
    </lineage>
</organism>